<organism evidence="2 3">
    <name type="scientific">Phytophthora fragariaefolia</name>
    <dbReference type="NCBI Taxonomy" id="1490495"/>
    <lineage>
        <taxon>Eukaryota</taxon>
        <taxon>Sar</taxon>
        <taxon>Stramenopiles</taxon>
        <taxon>Oomycota</taxon>
        <taxon>Peronosporomycetes</taxon>
        <taxon>Peronosporales</taxon>
        <taxon>Peronosporaceae</taxon>
        <taxon>Phytophthora</taxon>
    </lineage>
</organism>
<evidence type="ECO:0000256" key="1">
    <source>
        <dbReference type="SAM" id="MobiDB-lite"/>
    </source>
</evidence>
<dbReference type="Proteomes" id="UP001165121">
    <property type="component" value="Unassembled WGS sequence"/>
</dbReference>
<accession>A0A9W6YHD9</accession>
<keyword evidence="3" id="KW-1185">Reference proteome</keyword>
<feature type="compositionally biased region" description="Polar residues" evidence="1">
    <location>
        <begin position="92"/>
        <end position="103"/>
    </location>
</feature>
<sequence length="161" mass="18164">MWLSPRWGGRVSDSPQPEHEVEASDDDEVEYVETKKPQFGPADDVEVVEVGSDPDDDDDEVEPMKVEPAVRKEAHLSTVQEDQVLEDMEMSSLKSSGTASIRTPVQARSPPVSSAEVQVKVFVADQVRRWERDVSERSFTQTSSMIGLMIIWIHRHICLRS</sequence>
<reference evidence="2" key="1">
    <citation type="submission" date="2023-04" db="EMBL/GenBank/DDBJ databases">
        <title>Phytophthora fragariaefolia NBRC 109709.</title>
        <authorList>
            <person name="Ichikawa N."/>
            <person name="Sato H."/>
            <person name="Tonouchi N."/>
        </authorList>
    </citation>
    <scope>NUCLEOTIDE SEQUENCE</scope>
    <source>
        <strain evidence="2">NBRC 109709</strain>
    </source>
</reference>
<protein>
    <submittedName>
        <fullName evidence="2">Unnamed protein product</fullName>
    </submittedName>
</protein>
<gene>
    <name evidence="2" type="ORF">Pfra01_002767600</name>
</gene>
<evidence type="ECO:0000313" key="3">
    <source>
        <dbReference type="Proteomes" id="UP001165121"/>
    </source>
</evidence>
<dbReference type="AlphaFoldDB" id="A0A9W6YHD9"/>
<comment type="caution">
    <text evidence="2">The sequence shown here is derived from an EMBL/GenBank/DDBJ whole genome shotgun (WGS) entry which is preliminary data.</text>
</comment>
<name>A0A9W6YHD9_9STRA</name>
<proteinExistence type="predicted"/>
<feature type="region of interest" description="Disordered" evidence="1">
    <location>
        <begin position="89"/>
        <end position="108"/>
    </location>
</feature>
<evidence type="ECO:0000313" key="2">
    <source>
        <dbReference type="EMBL" id="GMF63370.1"/>
    </source>
</evidence>
<feature type="compositionally biased region" description="Acidic residues" evidence="1">
    <location>
        <begin position="43"/>
        <end position="61"/>
    </location>
</feature>
<feature type="region of interest" description="Disordered" evidence="1">
    <location>
        <begin position="1"/>
        <end position="61"/>
    </location>
</feature>
<dbReference type="EMBL" id="BSXT01006963">
    <property type="protein sequence ID" value="GMF63370.1"/>
    <property type="molecule type" value="Genomic_DNA"/>
</dbReference>